<evidence type="ECO:0000313" key="1">
    <source>
        <dbReference type="EMBL" id="KAJ0034836.1"/>
    </source>
</evidence>
<dbReference type="EMBL" id="CM047742">
    <property type="protein sequence ID" value="KAJ0034836.1"/>
    <property type="molecule type" value="Genomic_DNA"/>
</dbReference>
<comment type="caution">
    <text evidence="1">The sequence shown here is derived from an EMBL/GenBank/DDBJ whole genome shotgun (WGS) entry which is preliminary data.</text>
</comment>
<gene>
    <name evidence="1" type="ORF">Pint_25526</name>
</gene>
<evidence type="ECO:0000313" key="2">
    <source>
        <dbReference type="Proteomes" id="UP001163603"/>
    </source>
</evidence>
<reference evidence="2" key="1">
    <citation type="journal article" date="2023" name="G3 (Bethesda)">
        <title>Genome assembly and association tests identify interacting loci associated with vigor, precocity, and sex in interspecific pistachio rootstocks.</title>
        <authorList>
            <person name="Palmer W."/>
            <person name="Jacygrad E."/>
            <person name="Sagayaradj S."/>
            <person name="Cavanaugh K."/>
            <person name="Han R."/>
            <person name="Bertier L."/>
            <person name="Beede B."/>
            <person name="Kafkas S."/>
            <person name="Golino D."/>
            <person name="Preece J."/>
            <person name="Michelmore R."/>
        </authorList>
    </citation>
    <scope>NUCLEOTIDE SEQUENCE [LARGE SCALE GENOMIC DNA]</scope>
</reference>
<keyword evidence="2" id="KW-1185">Reference proteome</keyword>
<protein>
    <submittedName>
        <fullName evidence="1">Uncharacterized protein</fullName>
    </submittedName>
</protein>
<proteinExistence type="predicted"/>
<accession>A0ACC0YDB8</accession>
<name>A0ACC0YDB8_9ROSI</name>
<organism evidence="1 2">
    <name type="scientific">Pistacia integerrima</name>
    <dbReference type="NCBI Taxonomy" id="434235"/>
    <lineage>
        <taxon>Eukaryota</taxon>
        <taxon>Viridiplantae</taxon>
        <taxon>Streptophyta</taxon>
        <taxon>Embryophyta</taxon>
        <taxon>Tracheophyta</taxon>
        <taxon>Spermatophyta</taxon>
        <taxon>Magnoliopsida</taxon>
        <taxon>eudicotyledons</taxon>
        <taxon>Gunneridae</taxon>
        <taxon>Pentapetalae</taxon>
        <taxon>rosids</taxon>
        <taxon>malvids</taxon>
        <taxon>Sapindales</taxon>
        <taxon>Anacardiaceae</taxon>
        <taxon>Pistacia</taxon>
    </lineage>
</organism>
<dbReference type="Proteomes" id="UP001163603">
    <property type="component" value="Chromosome 7"/>
</dbReference>
<sequence>MEKPFAGNCRILLWFVFLSANILFFLFLSIDYSSTISTNHVNVHVESRTDNAYVESRIDVITKQVDFEQNLNPKSDVDLCLGRYIYLHDLPAQFNDEVLKNCHLLTRKTDKFDMCQSTENFGFGPQIENSYGVLSNTSWFSTNQFLLEVIFHNRMKKYECLTNDSSIASAIFVPFYAGLDLRRYLWGFKASVRDSSGLALVKWLAEKPEWKKMWGRDHFLVAGRISRDFRRQSDSNSDWGSKFRFLPESENISMISIESSSWNNDFAIPYPTYFHPSKDSEVSQWQDRMRWQKREYLFSFAGAPRSRHKGSIRANVIDQCKTSSKSCKFLDCSDGANNCDDPVNVMKVFESSVFCIQPPGDSLTRRSIFDSMLAGCIPVFLDPGSAYTQYTWHLPKNYSKYSVFIPGKLLRDKKLRIEERLLQVSKEEEIAMREEVINLIPRIIYADSKSKLERVEDAFDLAVQGILERIETIRKVE</sequence>